<keyword evidence="2" id="KW-1185">Reference proteome</keyword>
<comment type="caution">
    <text evidence="1">The sequence shown here is derived from an EMBL/GenBank/DDBJ whole genome shotgun (WGS) entry which is preliminary data.</text>
</comment>
<reference evidence="1" key="1">
    <citation type="submission" date="2021-06" db="EMBL/GenBank/DDBJ databases">
        <authorList>
            <person name="Kallberg Y."/>
            <person name="Tangrot J."/>
            <person name="Rosling A."/>
        </authorList>
    </citation>
    <scope>NUCLEOTIDE SEQUENCE</scope>
    <source>
        <strain evidence="1">87-6 pot B 2015</strain>
    </source>
</reference>
<accession>A0A9N9EAN2</accession>
<gene>
    <name evidence="1" type="ORF">FMOSSE_LOCUS12307</name>
</gene>
<organism evidence="1 2">
    <name type="scientific">Funneliformis mosseae</name>
    <name type="common">Endomycorrhizal fungus</name>
    <name type="synonym">Glomus mosseae</name>
    <dbReference type="NCBI Taxonomy" id="27381"/>
    <lineage>
        <taxon>Eukaryota</taxon>
        <taxon>Fungi</taxon>
        <taxon>Fungi incertae sedis</taxon>
        <taxon>Mucoromycota</taxon>
        <taxon>Glomeromycotina</taxon>
        <taxon>Glomeromycetes</taxon>
        <taxon>Glomerales</taxon>
        <taxon>Glomeraceae</taxon>
        <taxon>Funneliformis</taxon>
    </lineage>
</organism>
<proteinExistence type="predicted"/>
<feature type="non-terminal residue" evidence="1">
    <location>
        <position position="66"/>
    </location>
</feature>
<evidence type="ECO:0000313" key="1">
    <source>
        <dbReference type="EMBL" id="CAG8668908.1"/>
    </source>
</evidence>
<sequence>VSLIVVYLLSRLPVTSGNPRYLAFHIAEPVVQALFLSLVYCDIMLPTPVCAYLSVQHLVTPAADVW</sequence>
<dbReference type="Proteomes" id="UP000789375">
    <property type="component" value="Unassembled WGS sequence"/>
</dbReference>
<evidence type="ECO:0000313" key="2">
    <source>
        <dbReference type="Proteomes" id="UP000789375"/>
    </source>
</evidence>
<protein>
    <submittedName>
        <fullName evidence="1">16327_t:CDS:1</fullName>
    </submittedName>
</protein>
<name>A0A9N9EAN2_FUNMO</name>
<dbReference type="EMBL" id="CAJVPP010005702">
    <property type="protein sequence ID" value="CAG8668908.1"/>
    <property type="molecule type" value="Genomic_DNA"/>
</dbReference>
<dbReference type="AlphaFoldDB" id="A0A9N9EAN2"/>